<name>A0A1Q3C7Y9_CEPFO</name>
<dbReference type="InParanoid" id="A0A1Q3C7Y9"/>
<evidence type="ECO:0000313" key="2">
    <source>
        <dbReference type="Proteomes" id="UP000187406"/>
    </source>
</evidence>
<dbReference type="PANTHER" id="PTHR11439">
    <property type="entry name" value="GAG-POL-RELATED RETROTRANSPOSON"/>
    <property type="match status" value="1"/>
</dbReference>
<dbReference type="OrthoDB" id="8058286at2759"/>
<protein>
    <recommendedName>
        <fullName evidence="3">RVT_2 domain-containing protein</fullName>
    </recommendedName>
</protein>
<dbReference type="AlphaFoldDB" id="A0A1Q3C7Y9"/>
<proteinExistence type="predicted"/>
<accession>A0A1Q3C7Y9</accession>
<keyword evidence="2" id="KW-1185">Reference proteome</keyword>
<gene>
    <name evidence="1" type="ORF">CFOL_v3_19860</name>
</gene>
<dbReference type="EMBL" id="BDDD01001483">
    <property type="protein sequence ID" value="GAV76385.1"/>
    <property type="molecule type" value="Genomic_DNA"/>
</dbReference>
<comment type="caution">
    <text evidence="1">The sequence shown here is derived from an EMBL/GenBank/DDBJ whole genome shotgun (WGS) entry which is preliminary data.</text>
</comment>
<sequence length="219" mass="24981">YRSMIVSLIYLTASRPDIMFSVCLCARFQSSHKETHLIAVKRIFRYLAYTPLLGLFYSKDSLFNLHAFSDADYGGYKLDRKSTSGTCQFLGNSLVSWFSKKQNSVALSTTQAEYVAAGSCCAQPLWLKQQLHDFGICIDNVCIKCDNTSAINLSKNPIQHSKTKHIEIRHHFLRDHVEKCDILLECIDTLNQVPDIFTKPLDNERFCTLRKELGMQNPS</sequence>
<organism evidence="1 2">
    <name type="scientific">Cephalotus follicularis</name>
    <name type="common">Albany pitcher plant</name>
    <dbReference type="NCBI Taxonomy" id="3775"/>
    <lineage>
        <taxon>Eukaryota</taxon>
        <taxon>Viridiplantae</taxon>
        <taxon>Streptophyta</taxon>
        <taxon>Embryophyta</taxon>
        <taxon>Tracheophyta</taxon>
        <taxon>Spermatophyta</taxon>
        <taxon>Magnoliopsida</taxon>
        <taxon>eudicotyledons</taxon>
        <taxon>Gunneridae</taxon>
        <taxon>Pentapetalae</taxon>
        <taxon>rosids</taxon>
        <taxon>fabids</taxon>
        <taxon>Oxalidales</taxon>
        <taxon>Cephalotaceae</taxon>
        <taxon>Cephalotus</taxon>
    </lineage>
</organism>
<evidence type="ECO:0000313" key="1">
    <source>
        <dbReference type="EMBL" id="GAV76385.1"/>
    </source>
</evidence>
<reference evidence="2" key="1">
    <citation type="submission" date="2016-04" db="EMBL/GenBank/DDBJ databases">
        <title>Cephalotus genome sequencing.</title>
        <authorList>
            <person name="Fukushima K."/>
            <person name="Hasebe M."/>
            <person name="Fang X."/>
        </authorList>
    </citation>
    <scope>NUCLEOTIDE SEQUENCE [LARGE SCALE GENOMIC DNA]</scope>
    <source>
        <strain evidence="2">cv. St1</strain>
    </source>
</reference>
<dbReference type="Proteomes" id="UP000187406">
    <property type="component" value="Unassembled WGS sequence"/>
</dbReference>
<feature type="non-terminal residue" evidence="1">
    <location>
        <position position="1"/>
    </location>
</feature>
<dbReference type="CDD" id="cd09272">
    <property type="entry name" value="RNase_HI_RT_Ty1"/>
    <property type="match status" value="1"/>
</dbReference>
<evidence type="ECO:0008006" key="3">
    <source>
        <dbReference type="Google" id="ProtNLM"/>
    </source>
</evidence>
<dbReference type="PANTHER" id="PTHR11439:SF442">
    <property type="entry name" value="CYSTEINE-RICH RLK (RECEPTOR-LIKE PROTEIN KINASE) 8"/>
    <property type="match status" value="1"/>
</dbReference>